<dbReference type="PROSITE" id="PS51257">
    <property type="entry name" value="PROKAR_LIPOPROTEIN"/>
    <property type="match status" value="1"/>
</dbReference>
<evidence type="ECO:0000313" key="2">
    <source>
        <dbReference type="Proteomes" id="UP001501758"/>
    </source>
</evidence>
<evidence type="ECO:0008006" key="3">
    <source>
        <dbReference type="Google" id="ProtNLM"/>
    </source>
</evidence>
<dbReference type="EMBL" id="BAAAGE010000001">
    <property type="protein sequence ID" value="GAA0711654.1"/>
    <property type="molecule type" value="Genomic_DNA"/>
</dbReference>
<comment type="caution">
    <text evidence="1">The sequence shown here is derived from an EMBL/GenBank/DDBJ whole genome shotgun (WGS) entry which is preliminary data.</text>
</comment>
<accession>A0ABN1IF72</accession>
<dbReference type="RefSeq" id="WP_343909506.1">
    <property type="nucleotide sequence ID" value="NZ_BAAAGE010000001.1"/>
</dbReference>
<name>A0ABN1IF72_9FLAO</name>
<protein>
    <recommendedName>
        <fullName evidence="3">NigD-like protein</fullName>
    </recommendedName>
</protein>
<dbReference type="Proteomes" id="UP001501758">
    <property type="component" value="Unassembled WGS sequence"/>
</dbReference>
<evidence type="ECO:0000313" key="1">
    <source>
        <dbReference type="EMBL" id="GAA0711654.1"/>
    </source>
</evidence>
<gene>
    <name evidence="1" type="ORF">GCM10009430_01340</name>
</gene>
<proteinExistence type="predicted"/>
<organism evidence="1 2">
    <name type="scientific">Aquimarina litoralis</name>
    <dbReference type="NCBI Taxonomy" id="584605"/>
    <lineage>
        <taxon>Bacteria</taxon>
        <taxon>Pseudomonadati</taxon>
        <taxon>Bacteroidota</taxon>
        <taxon>Flavobacteriia</taxon>
        <taxon>Flavobacteriales</taxon>
        <taxon>Flavobacteriaceae</taxon>
        <taxon>Aquimarina</taxon>
    </lineage>
</organism>
<sequence>MSKNNYIVCLLCCVLYACNSDENTIALNASLATLVSSNDIEVNNVIACASGSESDENSIIAYVYPRPEATDIRYYETSNIDVDKNDYSNYQRILIESTDFFNGYLRKFTRNTDEEKWVIITFFEEGKLHLSNPIRLKHKTKPTEFTSEVNIDLATESMPVFSWQDGVFDDNAIYFQVVSDSDNELLSGTYTFEKQFQYYKTENVVLNITMGTPPPLEAMSSYNFTLMGVSEDNWVNLLIQKEFQL</sequence>
<keyword evidence="2" id="KW-1185">Reference proteome</keyword>
<reference evidence="1 2" key="1">
    <citation type="journal article" date="2019" name="Int. J. Syst. Evol. Microbiol.">
        <title>The Global Catalogue of Microorganisms (GCM) 10K type strain sequencing project: providing services to taxonomists for standard genome sequencing and annotation.</title>
        <authorList>
            <consortium name="The Broad Institute Genomics Platform"/>
            <consortium name="The Broad Institute Genome Sequencing Center for Infectious Disease"/>
            <person name="Wu L."/>
            <person name="Ma J."/>
        </authorList>
    </citation>
    <scope>NUCLEOTIDE SEQUENCE [LARGE SCALE GENOMIC DNA]</scope>
    <source>
        <strain evidence="1 2">JCM 15974</strain>
    </source>
</reference>